<dbReference type="InterPro" id="IPR001345">
    <property type="entry name" value="PG/BPGM_mutase_AS"/>
</dbReference>
<dbReference type="EMBL" id="AP023359">
    <property type="protein sequence ID" value="BCJ68458.1"/>
    <property type="molecule type" value="Genomic_DNA"/>
</dbReference>
<dbReference type="SMART" id="SM00855">
    <property type="entry name" value="PGAM"/>
    <property type="match status" value="1"/>
</dbReference>
<dbReference type="InterPro" id="IPR050275">
    <property type="entry name" value="PGM_Phosphatase"/>
</dbReference>
<dbReference type="GO" id="GO:0005737">
    <property type="term" value="C:cytoplasm"/>
    <property type="evidence" value="ECO:0007669"/>
    <property type="project" value="TreeGrafter"/>
</dbReference>
<dbReference type="PANTHER" id="PTHR48100:SF58">
    <property type="entry name" value="PE-PGRS FAMILY PROTEIN PE_PGRS11"/>
    <property type="match status" value="1"/>
</dbReference>
<dbReference type="RefSeq" id="WP_212817690.1">
    <property type="nucleotide sequence ID" value="NZ_AP023359.1"/>
</dbReference>
<dbReference type="InterPro" id="IPR029033">
    <property type="entry name" value="His_PPase_superfam"/>
</dbReference>
<dbReference type="PANTHER" id="PTHR48100">
    <property type="entry name" value="BROAD-SPECIFICITY PHOSPHATASE YOR283W-RELATED"/>
    <property type="match status" value="1"/>
</dbReference>
<dbReference type="SUPFAM" id="SSF53254">
    <property type="entry name" value="Phosphoglycerate mutase-like"/>
    <property type="match status" value="1"/>
</dbReference>
<organism evidence="1 2">
    <name type="scientific">Polymorphospora rubra</name>
    <dbReference type="NCBI Taxonomy" id="338584"/>
    <lineage>
        <taxon>Bacteria</taxon>
        <taxon>Bacillati</taxon>
        <taxon>Actinomycetota</taxon>
        <taxon>Actinomycetes</taxon>
        <taxon>Micromonosporales</taxon>
        <taxon>Micromonosporaceae</taxon>
        <taxon>Polymorphospora</taxon>
    </lineage>
</organism>
<sequence>MRVLLIRHGQTPHNVSGALDTAFPGAGLTALGAAQALAVPGALLDEDITAIYASRLIRTQLTAAPLAEARRLEVRVRDGLEEVSAGELELRSDDEARHAYAGCVAGWMCGDLDRGMPGGPTGRDFFLRFDAALRAIAKDHDADDTIAVFSHGAAIRAYVALAADLDPQAATGLTILNTGLGLLVGHPDSGWDLARWSSDPLGGLELRDLRADDITGESAREATGER</sequence>
<dbReference type="GO" id="GO:0016791">
    <property type="term" value="F:phosphatase activity"/>
    <property type="evidence" value="ECO:0007669"/>
    <property type="project" value="TreeGrafter"/>
</dbReference>
<dbReference type="AlphaFoldDB" id="A0A810N9H1"/>
<dbReference type="PROSITE" id="PS00175">
    <property type="entry name" value="PG_MUTASE"/>
    <property type="match status" value="1"/>
</dbReference>
<keyword evidence="2" id="KW-1185">Reference proteome</keyword>
<dbReference type="KEGG" id="pry:Prubr_54790"/>
<accession>A0A810N9H1</accession>
<gene>
    <name evidence="1" type="ORF">Prubr_54790</name>
</gene>
<evidence type="ECO:0000313" key="1">
    <source>
        <dbReference type="EMBL" id="BCJ68458.1"/>
    </source>
</evidence>
<protein>
    <submittedName>
        <fullName evidence="1">Fructose 1,6-bisphosphatase</fullName>
    </submittedName>
</protein>
<name>A0A810N9H1_9ACTN</name>
<dbReference type="Gene3D" id="3.40.50.1240">
    <property type="entry name" value="Phosphoglycerate mutase-like"/>
    <property type="match status" value="1"/>
</dbReference>
<reference evidence="1" key="1">
    <citation type="submission" date="2020-08" db="EMBL/GenBank/DDBJ databases">
        <title>Whole genome shotgun sequence of Polymorphospora rubra NBRC 101157.</title>
        <authorList>
            <person name="Komaki H."/>
            <person name="Tamura T."/>
        </authorList>
    </citation>
    <scope>NUCLEOTIDE SEQUENCE</scope>
    <source>
        <strain evidence="1">NBRC 101157</strain>
    </source>
</reference>
<evidence type="ECO:0000313" key="2">
    <source>
        <dbReference type="Proteomes" id="UP000680866"/>
    </source>
</evidence>
<dbReference type="Pfam" id="PF00300">
    <property type="entry name" value="His_Phos_1"/>
    <property type="match status" value="1"/>
</dbReference>
<dbReference type="Proteomes" id="UP000680866">
    <property type="component" value="Chromosome"/>
</dbReference>
<dbReference type="CDD" id="cd07067">
    <property type="entry name" value="HP_PGM_like"/>
    <property type="match status" value="1"/>
</dbReference>
<proteinExistence type="predicted"/>
<dbReference type="InterPro" id="IPR013078">
    <property type="entry name" value="His_Pase_superF_clade-1"/>
</dbReference>